<dbReference type="InterPro" id="IPR036709">
    <property type="entry name" value="Autotransporte_beta_dom_sf"/>
</dbReference>
<dbReference type="EMBL" id="CCAZ020000001">
    <property type="protein sequence ID" value="CEG08244.1"/>
    <property type="molecule type" value="Genomic_DNA"/>
</dbReference>
<dbReference type="OrthoDB" id="8253730at2"/>
<name>A0A090MRJ3_AFIFE</name>
<feature type="signal peptide" evidence="1">
    <location>
        <begin position="1"/>
        <end position="36"/>
    </location>
</feature>
<keyword evidence="4" id="KW-1185">Reference proteome</keyword>
<dbReference type="Proteomes" id="UP000035762">
    <property type="component" value="Unassembled WGS sequence"/>
</dbReference>
<gene>
    <name evidence="3" type="ORF">BN961_01658</name>
</gene>
<protein>
    <recommendedName>
        <fullName evidence="2">Autotransporter domain-containing protein</fullName>
    </recommendedName>
</protein>
<accession>A0A090MRJ3</accession>
<organism evidence="3 4">
    <name type="scientific">Afipia felis</name>
    <name type="common">Cat scratch disease bacillus</name>
    <dbReference type="NCBI Taxonomy" id="1035"/>
    <lineage>
        <taxon>Bacteria</taxon>
        <taxon>Pseudomonadati</taxon>
        <taxon>Pseudomonadota</taxon>
        <taxon>Alphaproteobacteria</taxon>
        <taxon>Hyphomicrobiales</taxon>
        <taxon>Nitrobacteraceae</taxon>
        <taxon>Afipia</taxon>
    </lineage>
</organism>
<dbReference type="AlphaFoldDB" id="A0A090MRJ3"/>
<evidence type="ECO:0000313" key="4">
    <source>
        <dbReference type="Proteomes" id="UP000035762"/>
    </source>
</evidence>
<sequence length="360" mass="37679">MSPLKSAAKRTCSVAALSRIATIACAAVTLPSAAYAQFLPTPTPLYSTNSASAAQLDLGSNFLQRLERAAASGNAARDNSAGGGASSDFAEPVYRSWFEGYGTSARTGAQLGFPGDKRSTGGGVAGIGMTVAPGFNLGIAVDQSHTNIDVPLALQSAKLDLTQLGVNGSYVSGPWTVAFAAVHGFASVDAKRQTVSGFALSNYRGAVDGALGELSYYQALGHSRIVPKVAIEYVVAHTNAFNETGGFEPVNVAESNAQRARVLLGAEAGHYWIVGSQIIDVSGYGKFVDNFSQTMSPYLVSLGSSSILMQGIRESQYGADAGAGLSWSMNRTARLYANYDGKFRDGFHSHQGTLGLEFKW</sequence>
<dbReference type="Pfam" id="PF03797">
    <property type="entry name" value="Autotransporter"/>
    <property type="match status" value="1"/>
</dbReference>
<dbReference type="SUPFAM" id="SSF103515">
    <property type="entry name" value="Autotransporter"/>
    <property type="match status" value="1"/>
</dbReference>
<proteinExistence type="predicted"/>
<feature type="chain" id="PRO_5001860044" description="Autotransporter domain-containing protein" evidence="1">
    <location>
        <begin position="37"/>
        <end position="360"/>
    </location>
</feature>
<dbReference type="Gene3D" id="2.40.128.130">
    <property type="entry name" value="Autotransporter beta-domain"/>
    <property type="match status" value="1"/>
</dbReference>
<evidence type="ECO:0000259" key="2">
    <source>
        <dbReference type="PROSITE" id="PS51208"/>
    </source>
</evidence>
<reference evidence="3 4" key="1">
    <citation type="journal article" date="2014" name="Genome Announc.">
        <title>Genome Sequence of Afipia felis Strain 76713, Isolated in Hospital Water Using an Amoeba Co-Culture Procedure.</title>
        <authorList>
            <person name="Benamar S."/>
            <person name="La Scola B."/>
            <person name="Croce O."/>
        </authorList>
    </citation>
    <scope>NUCLEOTIDE SEQUENCE [LARGE SCALE GENOMIC DNA]</scope>
    <source>
        <strain evidence="3 4">76713</strain>
    </source>
</reference>
<dbReference type="SMART" id="SM00869">
    <property type="entry name" value="Autotransporter"/>
    <property type="match status" value="1"/>
</dbReference>
<evidence type="ECO:0000313" key="3">
    <source>
        <dbReference type="EMBL" id="CEG08244.1"/>
    </source>
</evidence>
<comment type="caution">
    <text evidence="3">The sequence shown here is derived from an EMBL/GenBank/DDBJ whole genome shotgun (WGS) entry which is preliminary data.</text>
</comment>
<dbReference type="STRING" id="1035.BN961_01658"/>
<evidence type="ECO:0000256" key="1">
    <source>
        <dbReference type="SAM" id="SignalP"/>
    </source>
</evidence>
<dbReference type="PROSITE" id="PS51208">
    <property type="entry name" value="AUTOTRANSPORTER"/>
    <property type="match status" value="1"/>
</dbReference>
<dbReference type="InterPro" id="IPR005546">
    <property type="entry name" value="Autotransporte_beta"/>
</dbReference>
<keyword evidence="1" id="KW-0732">Signal</keyword>
<feature type="domain" description="Autotransporter" evidence="2">
    <location>
        <begin position="89"/>
        <end position="360"/>
    </location>
</feature>